<protein>
    <submittedName>
        <fullName evidence="6">Uncharacterized protein</fullName>
    </submittedName>
</protein>
<dbReference type="InterPro" id="IPR029014">
    <property type="entry name" value="NiFe-Hase_large"/>
</dbReference>
<dbReference type="EMBL" id="BARV01007445">
    <property type="protein sequence ID" value="GAI08080.1"/>
    <property type="molecule type" value="Genomic_DNA"/>
</dbReference>
<keyword evidence="5" id="KW-0560">Oxidoreductase</keyword>
<organism evidence="6">
    <name type="scientific">marine sediment metagenome</name>
    <dbReference type="NCBI Taxonomy" id="412755"/>
    <lineage>
        <taxon>unclassified sequences</taxon>
        <taxon>metagenomes</taxon>
        <taxon>ecological metagenomes</taxon>
    </lineage>
</organism>
<proteinExistence type="inferred from homology"/>
<keyword evidence="3" id="KW-0533">Nickel</keyword>
<evidence type="ECO:0000256" key="1">
    <source>
        <dbReference type="ARBA" id="ARBA00001967"/>
    </source>
</evidence>
<gene>
    <name evidence="6" type="ORF">S06H3_15156</name>
</gene>
<dbReference type="Gene3D" id="1.10.645.10">
    <property type="entry name" value="Cytochrome-c3 Hydrogenase, chain B"/>
    <property type="match status" value="1"/>
</dbReference>
<accession>X1M080</accession>
<dbReference type="GO" id="GO:0046872">
    <property type="term" value="F:metal ion binding"/>
    <property type="evidence" value="ECO:0007669"/>
    <property type="project" value="UniProtKB-KW"/>
</dbReference>
<dbReference type="SUPFAM" id="SSF56762">
    <property type="entry name" value="HydB/Nqo4-like"/>
    <property type="match status" value="1"/>
</dbReference>
<dbReference type="AlphaFoldDB" id="X1M080"/>
<dbReference type="PANTHER" id="PTHR43600">
    <property type="entry name" value="COENZYME F420 HYDROGENASE, SUBUNIT ALPHA"/>
    <property type="match status" value="1"/>
</dbReference>
<evidence type="ECO:0000256" key="4">
    <source>
        <dbReference type="ARBA" id="ARBA00022723"/>
    </source>
</evidence>
<keyword evidence="4" id="KW-0479">Metal-binding</keyword>
<evidence type="ECO:0000256" key="5">
    <source>
        <dbReference type="ARBA" id="ARBA00023002"/>
    </source>
</evidence>
<comment type="caution">
    <text evidence="6">The sequence shown here is derived from an EMBL/GenBank/DDBJ whole genome shotgun (WGS) entry which is preliminary data.</text>
</comment>
<dbReference type="GO" id="GO:0016491">
    <property type="term" value="F:oxidoreductase activity"/>
    <property type="evidence" value="ECO:0007669"/>
    <property type="project" value="UniProtKB-KW"/>
</dbReference>
<dbReference type="PANTHER" id="PTHR43600:SF2">
    <property type="entry name" value="F420-NON-REDUCING HYDROGENASE VHU SUBUNIT A"/>
    <property type="match status" value="1"/>
</dbReference>
<comment type="cofactor">
    <cofactor evidence="1">
        <name>Ni(2+)</name>
        <dbReference type="ChEBI" id="CHEBI:49786"/>
    </cofactor>
</comment>
<comment type="similarity">
    <text evidence="2">Belongs to the [NiFe]/[NiFeSe] hydrogenase large subunit family.</text>
</comment>
<evidence type="ECO:0000256" key="2">
    <source>
        <dbReference type="ARBA" id="ARBA00009292"/>
    </source>
</evidence>
<sequence length="248" mass="27951">GVSKGLNEEERKEVEQIARNSVEFAQRSLKVFDDIVLKNKEYMDMIVSDAYTHRTYYMGLVDEDNKVAFYDGKVRIVDPDGIEFARYESRQYLEHIAEHVEPWTYVKFPYLKNVGWKGFLDGKDSGIFRVAPLARLNVADGMATPLAQEAYEKMFATFGGKPVHHTLAMHWARLVEMLYAAERLLELSQDPEITSPDIRVIPTATPDEGIGIVEAPRGTLIHHYVTGGGNFPVIRASKASHVVFSSGV</sequence>
<reference evidence="6" key="1">
    <citation type="journal article" date="2014" name="Front. Microbiol.">
        <title>High frequency of phylogenetically diverse reductive dehalogenase-homologous genes in deep subseafloor sedimentary metagenomes.</title>
        <authorList>
            <person name="Kawai M."/>
            <person name="Futagami T."/>
            <person name="Toyoda A."/>
            <person name="Takaki Y."/>
            <person name="Nishi S."/>
            <person name="Hori S."/>
            <person name="Arai W."/>
            <person name="Tsubouchi T."/>
            <person name="Morono Y."/>
            <person name="Uchiyama I."/>
            <person name="Ito T."/>
            <person name="Fujiyama A."/>
            <person name="Inagaki F."/>
            <person name="Takami H."/>
        </authorList>
    </citation>
    <scope>NUCLEOTIDE SEQUENCE</scope>
    <source>
        <strain evidence="6">Expedition CK06-06</strain>
    </source>
</reference>
<evidence type="ECO:0000313" key="6">
    <source>
        <dbReference type="EMBL" id="GAI08080.1"/>
    </source>
</evidence>
<feature type="non-terminal residue" evidence="6">
    <location>
        <position position="1"/>
    </location>
</feature>
<name>X1M080_9ZZZZ</name>
<evidence type="ECO:0000256" key="3">
    <source>
        <dbReference type="ARBA" id="ARBA00022596"/>
    </source>
</evidence>